<evidence type="ECO:0000259" key="2">
    <source>
        <dbReference type="Pfam" id="PF12728"/>
    </source>
</evidence>
<proteinExistence type="predicted"/>
<feature type="domain" description="Helix-turn-helix" evidence="2">
    <location>
        <begin position="5"/>
        <end position="50"/>
    </location>
</feature>
<name>A0ABY7A929_9FIRM</name>
<accession>A0ABY7A929</accession>
<dbReference type="PANTHER" id="PTHR38431">
    <property type="entry name" value="BLL2305 PROTEIN"/>
    <property type="match status" value="1"/>
</dbReference>
<gene>
    <name evidence="3" type="ORF">OW255_16680</name>
</gene>
<dbReference type="SUPFAM" id="SSF53850">
    <property type="entry name" value="Periplasmic binding protein-like II"/>
    <property type="match status" value="1"/>
</dbReference>
<evidence type="ECO:0000313" key="4">
    <source>
        <dbReference type="Proteomes" id="UP001163115"/>
    </source>
</evidence>
<evidence type="ECO:0000313" key="3">
    <source>
        <dbReference type="EMBL" id="WAJ23184.1"/>
    </source>
</evidence>
<keyword evidence="4" id="KW-1185">Reference proteome</keyword>
<dbReference type="RefSeq" id="WP_268114703.1">
    <property type="nucleotide sequence ID" value="NZ_CP113524.1"/>
</dbReference>
<dbReference type="InterPro" id="IPR024370">
    <property type="entry name" value="PBP_domain"/>
</dbReference>
<dbReference type="Proteomes" id="UP001163115">
    <property type="component" value="Chromosome"/>
</dbReference>
<sequence length="330" mass="37021">MEKIYTPQEVADRLLIKKATVYELIKRGELNATKIGRQIRVSQEQLDSYLKVSSKPAERSYAERPNMEEALLQVTDIPRFASVSGAQQTDYLLNTSGLVISSQESRVVELLRGQLGKERNSLPILHSYMNDYNSLYSLYYEKTHLALTCFLSDRENWDRNPMKHLMPGKEVVVLSVCSFLCGFYVKKGNPLHILTLDDLTRPEVRFLNRELGSGLRMYLDSSLLEKKIPKNAINGYDKDCLSNMSAAHGVASGAADISIGDISLLSSYPQLESIPFAHGFLDLVFLKSDLDLPALKSILNAVHSEEFKSSLLHFKGYDTKTTGKMTIISG</sequence>
<dbReference type="Pfam" id="PF12727">
    <property type="entry name" value="PBP_like"/>
    <property type="match status" value="1"/>
</dbReference>
<dbReference type="InterPro" id="IPR010093">
    <property type="entry name" value="SinI_DNA-bd"/>
</dbReference>
<dbReference type="InterPro" id="IPR041657">
    <property type="entry name" value="HTH_17"/>
</dbReference>
<reference evidence="3" key="1">
    <citation type="submission" date="2022-11" db="EMBL/GenBank/DDBJ databases">
        <title>Lacrimispora xylanolytica sy1, complete genome.</title>
        <authorList>
            <person name="Choi S."/>
        </authorList>
    </citation>
    <scope>NUCLEOTIDE SEQUENCE</scope>
    <source>
        <strain evidence="3">Sy1</strain>
    </source>
</reference>
<protein>
    <submittedName>
        <fullName evidence="3">Helix-turn-helix transcriptional regulator</fullName>
    </submittedName>
</protein>
<feature type="domain" description="PBP" evidence="1">
    <location>
        <begin position="118"/>
        <end position="302"/>
    </location>
</feature>
<dbReference type="NCBIfam" id="TIGR01764">
    <property type="entry name" value="excise"/>
    <property type="match status" value="1"/>
</dbReference>
<organism evidence="3 4">
    <name type="scientific">Lacrimispora xylanolytica</name>
    <dbReference type="NCBI Taxonomy" id="29375"/>
    <lineage>
        <taxon>Bacteria</taxon>
        <taxon>Bacillati</taxon>
        <taxon>Bacillota</taxon>
        <taxon>Clostridia</taxon>
        <taxon>Lachnospirales</taxon>
        <taxon>Lachnospiraceae</taxon>
        <taxon>Lacrimispora</taxon>
    </lineage>
</organism>
<dbReference type="EMBL" id="CP113524">
    <property type="protein sequence ID" value="WAJ23184.1"/>
    <property type="molecule type" value="Genomic_DNA"/>
</dbReference>
<dbReference type="PANTHER" id="PTHR38431:SF1">
    <property type="entry name" value="BLL2305 PROTEIN"/>
    <property type="match status" value="1"/>
</dbReference>
<dbReference type="Pfam" id="PF12728">
    <property type="entry name" value="HTH_17"/>
    <property type="match status" value="1"/>
</dbReference>
<evidence type="ECO:0000259" key="1">
    <source>
        <dbReference type="Pfam" id="PF12727"/>
    </source>
</evidence>